<reference evidence="2 3" key="1">
    <citation type="submission" date="2020-12" db="EMBL/GenBank/DDBJ databases">
        <title>Oil enriched cultivation method for isolating marine PHA-producing bacteria.</title>
        <authorList>
            <person name="Zheng W."/>
            <person name="Yu S."/>
            <person name="Huang Y."/>
        </authorList>
    </citation>
    <scope>NUCLEOTIDE SEQUENCE [LARGE SCALE GENOMIC DNA]</scope>
    <source>
        <strain evidence="2 3">SY-2-6</strain>
    </source>
</reference>
<sequence length="52" mass="6099">MEAFYWIFILSAVTATFFVIFKKLSRETYWTIAILALLYLIVLSYSLLTGTR</sequence>
<keyword evidence="1" id="KW-0472">Membrane</keyword>
<name>A0ABS3E094_9BACI</name>
<comment type="caution">
    <text evidence="2">The sequence shown here is derived from an EMBL/GenBank/DDBJ whole genome shotgun (WGS) entry which is preliminary data.</text>
</comment>
<accession>A0ABS3E094</accession>
<keyword evidence="1" id="KW-1133">Transmembrane helix</keyword>
<feature type="transmembrane region" description="Helical" evidence="1">
    <location>
        <begin position="28"/>
        <end position="48"/>
    </location>
</feature>
<evidence type="ECO:0000313" key="3">
    <source>
        <dbReference type="Proteomes" id="UP000663970"/>
    </source>
</evidence>
<evidence type="ECO:0000313" key="2">
    <source>
        <dbReference type="EMBL" id="MBN8237025.1"/>
    </source>
</evidence>
<dbReference type="EMBL" id="JAEKJY010000006">
    <property type="protein sequence ID" value="MBN8237025.1"/>
    <property type="molecule type" value="Genomic_DNA"/>
</dbReference>
<keyword evidence="3" id="KW-1185">Reference proteome</keyword>
<evidence type="ECO:0000256" key="1">
    <source>
        <dbReference type="SAM" id="Phobius"/>
    </source>
</evidence>
<protein>
    <submittedName>
        <fullName evidence="2">Uncharacterized protein</fullName>
    </submittedName>
</protein>
<gene>
    <name evidence="2" type="ORF">JF544_17345</name>
</gene>
<feature type="transmembrane region" description="Helical" evidence="1">
    <location>
        <begin position="6"/>
        <end position="21"/>
    </location>
</feature>
<keyword evidence="1" id="KW-0812">Transmembrane</keyword>
<organism evidence="2 3">
    <name type="scientific">Halobacillus kuroshimensis</name>
    <dbReference type="NCBI Taxonomy" id="302481"/>
    <lineage>
        <taxon>Bacteria</taxon>
        <taxon>Bacillati</taxon>
        <taxon>Bacillota</taxon>
        <taxon>Bacilli</taxon>
        <taxon>Bacillales</taxon>
        <taxon>Bacillaceae</taxon>
        <taxon>Halobacillus</taxon>
    </lineage>
</organism>
<dbReference type="RefSeq" id="WP_206935707.1">
    <property type="nucleotide sequence ID" value="NZ_JAEKJY010000006.1"/>
</dbReference>
<proteinExistence type="predicted"/>
<dbReference type="Proteomes" id="UP000663970">
    <property type="component" value="Unassembled WGS sequence"/>
</dbReference>